<dbReference type="RefSeq" id="WP_073188855.1">
    <property type="nucleotide sequence ID" value="NZ_FQZG01000049.1"/>
</dbReference>
<keyword evidence="2" id="KW-1185">Reference proteome</keyword>
<accession>A0A1M6JEC5</accession>
<dbReference type="NCBIfam" id="NF045659">
    <property type="entry name" value="DiMArgaseDdahMtb"/>
    <property type="match status" value="1"/>
</dbReference>
<keyword evidence="1" id="KW-0378">Hydrolase</keyword>
<gene>
    <name evidence="1" type="ORF">SAMN02745244_02543</name>
</gene>
<dbReference type="PANTHER" id="PTHR47271">
    <property type="entry name" value="ARGININE DEIMINASE"/>
    <property type="match status" value="1"/>
</dbReference>
<name>A0A1M6JEC5_9ACTN</name>
<dbReference type="STRING" id="1123357.SAMN02745244_02543"/>
<evidence type="ECO:0000313" key="2">
    <source>
        <dbReference type="Proteomes" id="UP000184512"/>
    </source>
</evidence>
<dbReference type="OrthoDB" id="9814070at2"/>
<dbReference type="SUPFAM" id="SSF55909">
    <property type="entry name" value="Pentein"/>
    <property type="match status" value="1"/>
</dbReference>
<organism evidence="1 2">
    <name type="scientific">Tessaracoccus bendigoensis DSM 12906</name>
    <dbReference type="NCBI Taxonomy" id="1123357"/>
    <lineage>
        <taxon>Bacteria</taxon>
        <taxon>Bacillati</taxon>
        <taxon>Actinomycetota</taxon>
        <taxon>Actinomycetes</taxon>
        <taxon>Propionibacteriales</taxon>
        <taxon>Propionibacteriaceae</taxon>
        <taxon>Tessaracoccus</taxon>
    </lineage>
</organism>
<dbReference type="Proteomes" id="UP000184512">
    <property type="component" value="Unassembled WGS sequence"/>
</dbReference>
<sequence>MVDLRVDPDSAQARRQQPRRYLMCRPEHFAVRYRINPWMDPTRPVDVALALRQWQRLHDTYLALGHQVELIPAAPGLPDMVFTANGGFVVDGVALGVSFRPEQRRPEAALFESWFKEHGYEFVAPREINEGEGDLLLVGDTILAGHGFRSSSASRAEVADVFGREVVPLRLIDPRYYHLDTALTVLDPVEGPGGVERANIAYLPQAFDDASRAVLAERYPDAVVVDATEGAFLGLNAISDGLNVVMSPHAVGFQAALRERGYRPVAVDLSEFIRSGGYIKCCTLELRRRP</sequence>
<dbReference type="EMBL" id="FQZG01000049">
    <property type="protein sequence ID" value="SHJ44994.1"/>
    <property type="molecule type" value="Genomic_DNA"/>
</dbReference>
<proteinExistence type="predicted"/>
<dbReference type="PANTHER" id="PTHR47271:SF2">
    <property type="entry name" value="ARGININE DEIMINASE"/>
    <property type="match status" value="1"/>
</dbReference>
<evidence type="ECO:0000313" key="1">
    <source>
        <dbReference type="EMBL" id="SHJ44994.1"/>
    </source>
</evidence>
<reference evidence="1 2" key="1">
    <citation type="submission" date="2016-11" db="EMBL/GenBank/DDBJ databases">
        <authorList>
            <person name="Jaros S."/>
            <person name="Januszkiewicz K."/>
            <person name="Wedrychowicz H."/>
        </authorList>
    </citation>
    <scope>NUCLEOTIDE SEQUENCE [LARGE SCALE GENOMIC DNA]</scope>
    <source>
        <strain evidence="1 2">DSM 12906</strain>
    </source>
</reference>
<dbReference type="Gene3D" id="3.75.10.10">
    <property type="entry name" value="L-arginine/glycine Amidinotransferase, Chain A"/>
    <property type="match status" value="1"/>
</dbReference>
<dbReference type="GO" id="GO:0016990">
    <property type="term" value="F:arginine deiminase activity"/>
    <property type="evidence" value="ECO:0007669"/>
    <property type="project" value="TreeGrafter"/>
</dbReference>
<dbReference type="GO" id="GO:0019546">
    <property type="term" value="P:L-arginine deiminase pathway"/>
    <property type="evidence" value="ECO:0007669"/>
    <property type="project" value="TreeGrafter"/>
</dbReference>
<protein>
    <submittedName>
        <fullName evidence="1">N-Dimethylarginine dimethylaminohydrolase</fullName>
    </submittedName>
</protein>
<dbReference type="AlphaFoldDB" id="A0A1M6JEC5"/>